<dbReference type="EMBL" id="NXNG01000001">
    <property type="protein sequence ID" value="PWT26145.1"/>
    <property type="molecule type" value="Genomic_DNA"/>
</dbReference>
<evidence type="ECO:0000256" key="1">
    <source>
        <dbReference type="SAM" id="MobiDB-lite"/>
    </source>
</evidence>
<evidence type="ECO:0000313" key="3">
    <source>
        <dbReference type="Proteomes" id="UP000245488"/>
    </source>
</evidence>
<keyword evidence="3" id="KW-1185">Reference proteome</keyword>
<proteinExistence type="predicted"/>
<dbReference type="AlphaFoldDB" id="A0A317FWT9"/>
<protein>
    <submittedName>
        <fullName evidence="2">Uncharacterized protein</fullName>
    </submittedName>
</protein>
<sequence>MASAAKEPLLGYHPYRTGFLTMDRETGPGTMSGGEFDWGGRLRKSIGGAQRFLQDGRKPSEECKGIREPDCDTDGWNRYESRT</sequence>
<dbReference type="Proteomes" id="UP000245488">
    <property type="component" value="Chromosome"/>
</dbReference>
<organism evidence="2 3">
    <name type="scientific">Butyrivibrio fibrisolvens</name>
    <dbReference type="NCBI Taxonomy" id="831"/>
    <lineage>
        <taxon>Bacteria</taxon>
        <taxon>Bacillati</taxon>
        <taxon>Bacillota</taxon>
        <taxon>Clostridia</taxon>
        <taxon>Lachnospirales</taxon>
        <taxon>Lachnospiraceae</taxon>
        <taxon>Butyrivibrio</taxon>
    </lineage>
</organism>
<accession>A0A317FWT9</accession>
<reference evidence="2 3" key="1">
    <citation type="submission" date="2017-09" db="EMBL/GenBank/DDBJ databases">
        <title>High-quality draft genome sequence of Butyrivibrio fibrisolvens INBov1, isolated from cow rumen.</title>
        <authorList>
            <person name="Rodriguez Hernaez J."/>
            <person name="Rivarola M."/>
            <person name="Paniego N."/>
            <person name="Cravero S."/>
            <person name="Ceron Cucchi M."/>
            <person name="Martinez M.C."/>
        </authorList>
    </citation>
    <scope>NUCLEOTIDE SEQUENCE [LARGE SCALE GENOMIC DNA]</scope>
    <source>
        <strain evidence="2 3">INBov1</strain>
    </source>
</reference>
<comment type="caution">
    <text evidence="2">The sequence shown here is derived from an EMBL/GenBank/DDBJ whole genome shotgun (WGS) entry which is preliminary data.</text>
</comment>
<gene>
    <name evidence="2" type="ORF">CPT75_02940</name>
</gene>
<name>A0A317FWT9_BUTFI</name>
<feature type="region of interest" description="Disordered" evidence="1">
    <location>
        <begin position="54"/>
        <end position="83"/>
    </location>
</feature>
<evidence type="ECO:0000313" key="2">
    <source>
        <dbReference type="EMBL" id="PWT26145.1"/>
    </source>
</evidence>